<organism evidence="3">
    <name type="scientific">bioreactor metagenome</name>
    <dbReference type="NCBI Taxonomy" id="1076179"/>
    <lineage>
        <taxon>unclassified sequences</taxon>
        <taxon>metagenomes</taxon>
        <taxon>ecological metagenomes</taxon>
    </lineage>
</organism>
<comment type="caution">
    <text evidence="3">The sequence shown here is derived from an EMBL/GenBank/DDBJ whole genome shotgun (WGS) entry which is preliminary data.</text>
</comment>
<dbReference type="InterPro" id="IPR034829">
    <property type="entry name" value="DnaD-like_sf"/>
</dbReference>
<gene>
    <name evidence="3" type="ORF">SDC9_63360</name>
</gene>
<dbReference type="NCBIfam" id="TIGR01446">
    <property type="entry name" value="DnaD_dom"/>
    <property type="match status" value="1"/>
</dbReference>
<feature type="region of interest" description="Disordered" evidence="1">
    <location>
        <begin position="114"/>
        <end position="175"/>
    </location>
</feature>
<dbReference type="Pfam" id="PF13730">
    <property type="entry name" value="HTH_36"/>
    <property type="match status" value="1"/>
</dbReference>
<proteinExistence type="predicted"/>
<dbReference type="InterPro" id="IPR036388">
    <property type="entry name" value="WH-like_DNA-bd_sf"/>
</dbReference>
<name>A0A644XMI8_9ZZZZ</name>
<reference evidence="3" key="1">
    <citation type="submission" date="2019-08" db="EMBL/GenBank/DDBJ databases">
        <authorList>
            <person name="Kucharzyk K."/>
            <person name="Murdoch R.W."/>
            <person name="Higgins S."/>
            <person name="Loffler F."/>
        </authorList>
    </citation>
    <scope>NUCLEOTIDE SEQUENCE</scope>
</reference>
<feature type="compositionally biased region" description="Low complexity" evidence="1">
    <location>
        <begin position="139"/>
        <end position="154"/>
    </location>
</feature>
<evidence type="ECO:0000256" key="1">
    <source>
        <dbReference type="SAM" id="MobiDB-lite"/>
    </source>
</evidence>
<dbReference type="SUPFAM" id="SSF158499">
    <property type="entry name" value="DnaD domain-like"/>
    <property type="match status" value="1"/>
</dbReference>
<dbReference type="Gene3D" id="1.10.10.10">
    <property type="entry name" value="Winged helix-like DNA-binding domain superfamily/Winged helix DNA-binding domain"/>
    <property type="match status" value="1"/>
</dbReference>
<sequence>MMNETNEIDIFSMGYGHIAKLVMKDKDLTVEAKAIYSYIASYAGASDTAYPSVDLICYDLSIGKERFQKHKKCLIEKGYIVIRKHSTPEGKFTNNLYVLSQTVAKAAKTTEMATELENPLPDFTAKQDPSMGSTRMENRTPNSNSVTNNNLTTNHSKDVLEEDEEDTPVNRKEKNQQTDFDYWQKKWIAHFGEQTPYTTNIHEGLQQWARFFGDEEIILYAFMRAGRYGAKSYAYLDSILRNWWDDGLRTADAIYDRDILQGY</sequence>
<protein>
    <recommendedName>
        <fullName evidence="2">DnaB/C C-terminal domain-containing protein</fullName>
    </recommendedName>
</protein>
<dbReference type="AlphaFoldDB" id="A0A644XMI8"/>
<dbReference type="Gene3D" id="1.10.10.630">
    <property type="entry name" value="DnaD domain-like"/>
    <property type="match status" value="1"/>
</dbReference>
<accession>A0A644XMI8</accession>
<dbReference type="Pfam" id="PF07261">
    <property type="entry name" value="DnaB_2"/>
    <property type="match status" value="1"/>
</dbReference>
<feature type="domain" description="DnaB/C C-terminal" evidence="2">
    <location>
        <begin position="196"/>
        <end position="256"/>
    </location>
</feature>
<evidence type="ECO:0000259" key="2">
    <source>
        <dbReference type="Pfam" id="PF07261"/>
    </source>
</evidence>
<evidence type="ECO:0000313" key="3">
    <source>
        <dbReference type="EMBL" id="MPM16978.1"/>
    </source>
</evidence>
<dbReference type="InterPro" id="IPR006343">
    <property type="entry name" value="DnaB/C_C"/>
</dbReference>
<dbReference type="EMBL" id="VSSQ01002710">
    <property type="protein sequence ID" value="MPM16978.1"/>
    <property type="molecule type" value="Genomic_DNA"/>
</dbReference>